<dbReference type="AlphaFoldDB" id="A0AAN6D6G2"/>
<evidence type="ECO:0000256" key="5">
    <source>
        <dbReference type="ARBA" id="ARBA00011917"/>
    </source>
</evidence>
<dbReference type="Pfam" id="PF00753">
    <property type="entry name" value="Lactamase_B"/>
    <property type="match status" value="1"/>
</dbReference>
<evidence type="ECO:0000259" key="10">
    <source>
        <dbReference type="SMART" id="SM00849"/>
    </source>
</evidence>
<name>A0AAN6D6G2_9ASCO</name>
<comment type="similarity">
    <text evidence="4">Belongs to the metallo-beta-lactamase superfamily. Glyoxalase II family.</text>
</comment>
<dbReference type="Gene3D" id="3.60.15.10">
    <property type="entry name" value="Ribonuclease Z/Hydroxyacylglutathione hydrolase-like"/>
    <property type="match status" value="1"/>
</dbReference>
<protein>
    <recommendedName>
        <fullName evidence="5">hydroxyacylglutathione hydrolase</fullName>
        <ecNumber evidence="5">3.1.2.6</ecNumber>
    </recommendedName>
    <alternativeName>
        <fullName evidence="9">Glyoxalase II</fullName>
    </alternativeName>
</protein>
<keyword evidence="8" id="KW-0862">Zinc</keyword>
<evidence type="ECO:0000256" key="8">
    <source>
        <dbReference type="ARBA" id="ARBA00022833"/>
    </source>
</evidence>
<dbReference type="PANTHER" id="PTHR11935:SF94">
    <property type="entry name" value="TENZING NORGAY, ISOFORM C"/>
    <property type="match status" value="1"/>
</dbReference>
<evidence type="ECO:0000313" key="13">
    <source>
        <dbReference type="Proteomes" id="UP000697297"/>
    </source>
</evidence>
<sequence length="278" mass="31454">MLKSFLTSSSGLSSRIIQFSRKMHVDYLPMRWKSGDNYCYILSDDETKKSWLIDPAYPSEISSYLLNHNKTDVIAIVNTHHHYDHSGGNEELLKSVYPGVDVIAGKDSPCVNRIPKDGEILELGKNVKIKAIHTPCHTQDSICYYAEDQKTGQKGVFTGDTLFISGCGRFFEGDGAQMKAAFEKLLELPEDTKVYPGHEYTRSNVKFSKIVLGTKNEALNNLEEYCIKHEVTTGVFTIGDEKRFNPFARLSDPEIQRSTQETDPVKVMDKLRSMKNKL</sequence>
<dbReference type="GO" id="GO:0046872">
    <property type="term" value="F:metal ion binding"/>
    <property type="evidence" value="ECO:0007669"/>
    <property type="project" value="UniProtKB-KW"/>
</dbReference>
<evidence type="ECO:0000256" key="6">
    <source>
        <dbReference type="ARBA" id="ARBA00022723"/>
    </source>
</evidence>
<evidence type="ECO:0000256" key="4">
    <source>
        <dbReference type="ARBA" id="ARBA00006759"/>
    </source>
</evidence>
<dbReference type="InterPro" id="IPR001279">
    <property type="entry name" value="Metallo-B-lactamas"/>
</dbReference>
<dbReference type="SUPFAM" id="SSF56281">
    <property type="entry name" value="Metallo-hydrolase/oxidoreductase"/>
    <property type="match status" value="1"/>
</dbReference>
<dbReference type="Proteomes" id="UP000738402">
    <property type="component" value="Unassembled WGS sequence"/>
</dbReference>
<feature type="domain" description="Metallo-beta-lactamase" evidence="10">
    <location>
        <begin position="36"/>
        <end position="198"/>
    </location>
</feature>
<evidence type="ECO:0000256" key="7">
    <source>
        <dbReference type="ARBA" id="ARBA00022801"/>
    </source>
</evidence>
<comment type="cofactor">
    <cofactor evidence="2">
        <name>Zn(2+)</name>
        <dbReference type="ChEBI" id="CHEBI:29105"/>
    </cofactor>
</comment>
<dbReference type="CDD" id="cd07723">
    <property type="entry name" value="hydroxyacylglutathione_hydrolase_MBL-fold"/>
    <property type="match status" value="1"/>
</dbReference>
<comment type="caution">
    <text evidence="11">The sequence shown here is derived from an EMBL/GenBank/DDBJ whole genome shotgun (WGS) entry which is preliminary data.</text>
</comment>
<reference evidence="11 13" key="1">
    <citation type="journal article" date="2021" name="G3 (Bethesda)">
        <title>Genomic diversity, chromosomal rearrangements, and interspecies hybridization in the ogataea polymorpha species complex.</title>
        <authorList>
            <person name="Hanson S.J."/>
            <person name="Cinneide E.O."/>
            <person name="Salzberg L.I."/>
            <person name="Wolfe K.H."/>
            <person name="McGowan J."/>
            <person name="Fitzpatrick D.A."/>
            <person name="Matlin K."/>
        </authorList>
    </citation>
    <scope>NUCLEOTIDE SEQUENCE</scope>
    <source>
        <strain evidence="12">81-436-3</strain>
        <strain evidence="11">83-405-1</strain>
    </source>
</reference>
<evidence type="ECO:0000256" key="3">
    <source>
        <dbReference type="ARBA" id="ARBA00004963"/>
    </source>
</evidence>
<dbReference type="InterPro" id="IPR017782">
    <property type="entry name" value="Hydroxyacylglutathione_Hdrlase"/>
</dbReference>
<evidence type="ECO:0000256" key="9">
    <source>
        <dbReference type="ARBA" id="ARBA00031044"/>
    </source>
</evidence>
<dbReference type="Proteomes" id="UP000697297">
    <property type="component" value="Unassembled WGS sequence"/>
</dbReference>
<dbReference type="SMART" id="SM00849">
    <property type="entry name" value="Lactamase_B"/>
    <property type="match status" value="1"/>
</dbReference>
<dbReference type="InterPro" id="IPR035680">
    <property type="entry name" value="Clx_II_MBL"/>
</dbReference>
<proteinExistence type="inferred from homology"/>
<dbReference type="GO" id="GO:0004416">
    <property type="term" value="F:hydroxyacylglutathione hydrolase activity"/>
    <property type="evidence" value="ECO:0007669"/>
    <property type="project" value="UniProtKB-EC"/>
</dbReference>
<evidence type="ECO:0000256" key="1">
    <source>
        <dbReference type="ARBA" id="ARBA00001623"/>
    </source>
</evidence>
<dbReference type="EMBL" id="JAHLUN010000006">
    <property type="protein sequence ID" value="KAG7765301.1"/>
    <property type="molecule type" value="Genomic_DNA"/>
</dbReference>
<dbReference type="Pfam" id="PF16123">
    <property type="entry name" value="HAGH_C"/>
    <property type="match status" value="1"/>
</dbReference>
<evidence type="ECO:0000313" key="11">
    <source>
        <dbReference type="EMBL" id="KAG7728213.1"/>
    </source>
</evidence>
<dbReference type="EMBL" id="JAHLUH010000005">
    <property type="protein sequence ID" value="KAG7728213.1"/>
    <property type="molecule type" value="Genomic_DNA"/>
</dbReference>
<evidence type="ECO:0000256" key="2">
    <source>
        <dbReference type="ARBA" id="ARBA00001947"/>
    </source>
</evidence>
<keyword evidence="13" id="KW-1185">Reference proteome</keyword>
<comment type="catalytic activity">
    <reaction evidence="1">
        <text>an S-(2-hydroxyacyl)glutathione + H2O = a 2-hydroxy carboxylate + glutathione + H(+)</text>
        <dbReference type="Rhea" id="RHEA:21864"/>
        <dbReference type="ChEBI" id="CHEBI:15377"/>
        <dbReference type="ChEBI" id="CHEBI:15378"/>
        <dbReference type="ChEBI" id="CHEBI:57925"/>
        <dbReference type="ChEBI" id="CHEBI:58896"/>
        <dbReference type="ChEBI" id="CHEBI:71261"/>
        <dbReference type="EC" id="3.1.2.6"/>
    </reaction>
</comment>
<accession>A0AAN6D6G2</accession>
<keyword evidence="6" id="KW-0479">Metal-binding</keyword>
<dbReference type="GO" id="GO:0019243">
    <property type="term" value="P:methylglyoxal catabolic process to D-lactate via S-lactoyl-glutathione"/>
    <property type="evidence" value="ECO:0007669"/>
    <property type="project" value="InterPro"/>
</dbReference>
<organism evidence="11 14">
    <name type="scientific">Ogataea haglerorum</name>
    <dbReference type="NCBI Taxonomy" id="1937702"/>
    <lineage>
        <taxon>Eukaryota</taxon>
        <taxon>Fungi</taxon>
        <taxon>Dikarya</taxon>
        <taxon>Ascomycota</taxon>
        <taxon>Saccharomycotina</taxon>
        <taxon>Pichiomycetes</taxon>
        <taxon>Pichiales</taxon>
        <taxon>Pichiaceae</taxon>
        <taxon>Ogataea</taxon>
    </lineage>
</organism>
<dbReference type="InterPro" id="IPR036866">
    <property type="entry name" value="RibonucZ/Hydroxyglut_hydro"/>
</dbReference>
<evidence type="ECO:0000313" key="14">
    <source>
        <dbReference type="Proteomes" id="UP000738402"/>
    </source>
</evidence>
<dbReference type="HAMAP" id="MF_01374">
    <property type="entry name" value="Glyoxalase_2"/>
    <property type="match status" value="1"/>
</dbReference>
<comment type="pathway">
    <text evidence="3">Secondary metabolite metabolism; methylglyoxal degradation; (R)-lactate from methylglyoxal: step 2/2.</text>
</comment>
<evidence type="ECO:0000313" key="12">
    <source>
        <dbReference type="EMBL" id="KAG7765301.1"/>
    </source>
</evidence>
<dbReference type="InterPro" id="IPR032282">
    <property type="entry name" value="HAGH_C"/>
</dbReference>
<gene>
    <name evidence="11" type="ORF">KL933_002339</name>
    <name evidence="12" type="ORF">KL946_002358</name>
</gene>
<keyword evidence="7" id="KW-0378">Hydrolase</keyword>
<dbReference type="PANTHER" id="PTHR11935">
    <property type="entry name" value="BETA LACTAMASE DOMAIN"/>
    <property type="match status" value="1"/>
</dbReference>
<dbReference type="EC" id="3.1.2.6" evidence="5"/>